<gene>
    <name evidence="2" type="primary">hisK_1</name>
    <name evidence="2" type="ORF">ROSSTS7063_00646</name>
</gene>
<dbReference type="EMBL" id="CABHNB010000010">
    <property type="protein sequence ID" value="VUW94889.1"/>
    <property type="molecule type" value="Genomic_DNA"/>
</dbReference>
<organism evidence="2 3">
    <name type="scientific">Blautia obeum</name>
    <dbReference type="NCBI Taxonomy" id="40520"/>
    <lineage>
        <taxon>Bacteria</taxon>
        <taxon>Bacillati</taxon>
        <taxon>Bacillota</taxon>
        <taxon>Clostridia</taxon>
        <taxon>Lachnospirales</taxon>
        <taxon>Lachnospiraceae</taxon>
        <taxon>Blautia</taxon>
    </lineage>
</organism>
<dbReference type="InterPro" id="IPR016195">
    <property type="entry name" value="Pol/histidinol_Pase-like"/>
</dbReference>
<evidence type="ECO:0000259" key="1">
    <source>
        <dbReference type="Pfam" id="PF02811"/>
    </source>
</evidence>
<keyword evidence="3" id="KW-1185">Reference proteome</keyword>
<sequence>MRADYHVRTEFSDDSDYAMEKVIQDFIAMGLDEICFTDHVDYGIKKDWDEPGKMIYRKGSPGEPDEMPLANVHYPTYYETFKKMLALYHDKIELKLGLKFGMQAHTIEKYEKLFAR</sequence>
<dbReference type="AlphaFoldDB" id="A0A564SIG6"/>
<evidence type="ECO:0000313" key="2">
    <source>
        <dbReference type="EMBL" id="VUW94889.1"/>
    </source>
</evidence>
<proteinExistence type="predicted"/>
<dbReference type="SUPFAM" id="SSF89550">
    <property type="entry name" value="PHP domain-like"/>
    <property type="match status" value="1"/>
</dbReference>
<dbReference type="Pfam" id="PF02811">
    <property type="entry name" value="PHP"/>
    <property type="match status" value="1"/>
</dbReference>
<dbReference type="RefSeq" id="WP_306440965.1">
    <property type="nucleotide sequence ID" value="NZ_CABHNB010000010.1"/>
</dbReference>
<dbReference type="InterPro" id="IPR004013">
    <property type="entry name" value="PHP_dom"/>
</dbReference>
<evidence type="ECO:0000313" key="3">
    <source>
        <dbReference type="Proteomes" id="UP000409147"/>
    </source>
</evidence>
<reference evidence="2 3" key="1">
    <citation type="submission" date="2019-07" db="EMBL/GenBank/DDBJ databases">
        <authorList>
            <person name="Hibberd C M."/>
            <person name="Gehrig L. J."/>
            <person name="Chang H.-W."/>
            <person name="Venkatesh S."/>
        </authorList>
    </citation>
    <scope>NUCLEOTIDE SEQUENCE [LARGE SCALE GENOMIC DNA]</scope>
    <source>
        <strain evidence="2">Ruminococcus_obeum_SSTS_Bg7063</strain>
    </source>
</reference>
<keyword evidence="2" id="KW-0378">Hydrolase</keyword>
<dbReference type="GO" id="GO:0004401">
    <property type="term" value="F:histidinol-phosphatase activity"/>
    <property type="evidence" value="ECO:0007669"/>
    <property type="project" value="UniProtKB-EC"/>
</dbReference>
<dbReference type="CDD" id="cd07432">
    <property type="entry name" value="PHP_HisPPase"/>
    <property type="match status" value="1"/>
</dbReference>
<protein>
    <submittedName>
        <fullName evidence="2">Histidinol-phosphatase</fullName>
        <ecNumber evidence="2">3.1.3.15</ecNumber>
    </submittedName>
</protein>
<feature type="domain" description="PHP" evidence="1">
    <location>
        <begin position="4"/>
        <end position="113"/>
    </location>
</feature>
<dbReference type="EC" id="3.1.3.15" evidence="2"/>
<dbReference type="Proteomes" id="UP000409147">
    <property type="component" value="Unassembled WGS sequence"/>
</dbReference>
<dbReference type="Gene3D" id="3.20.20.140">
    <property type="entry name" value="Metal-dependent hydrolases"/>
    <property type="match status" value="1"/>
</dbReference>
<name>A0A564SIG6_9FIRM</name>
<accession>A0A564SIG6</accession>